<dbReference type="Pfam" id="PF08902">
    <property type="entry name" value="DUF1848"/>
    <property type="match status" value="1"/>
</dbReference>
<evidence type="ECO:0000313" key="2">
    <source>
        <dbReference type="Proteomes" id="UP000196560"/>
    </source>
</evidence>
<dbReference type="Proteomes" id="UP000196560">
    <property type="component" value="Unassembled WGS sequence"/>
</dbReference>
<dbReference type="AlphaFoldDB" id="A0A1Y3U3U4"/>
<dbReference type="EMBL" id="NFHO01000004">
    <property type="protein sequence ID" value="OUN43416.1"/>
    <property type="molecule type" value="Genomic_DNA"/>
</dbReference>
<organism evidence="1 2">
    <name type="scientific">Enorma massiliensis</name>
    <dbReference type="NCBI Taxonomy" id="1472761"/>
    <lineage>
        <taxon>Bacteria</taxon>
        <taxon>Bacillati</taxon>
        <taxon>Actinomycetota</taxon>
        <taxon>Coriobacteriia</taxon>
        <taxon>Coriobacteriales</taxon>
        <taxon>Coriobacteriaceae</taxon>
        <taxon>Enorma</taxon>
    </lineage>
</organism>
<dbReference type="RefSeq" id="WP_087186211.1">
    <property type="nucleotide sequence ID" value="NZ_NFHO01000004.1"/>
</dbReference>
<comment type="caution">
    <text evidence="1">The sequence shown here is derived from an EMBL/GenBank/DDBJ whole genome shotgun (WGS) entry which is preliminary data.</text>
</comment>
<dbReference type="InterPro" id="IPR014998">
    <property type="entry name" value="DUF1848"/>
</dbReference>
<keyword evidence="2" id="KW-1185">Reference proteome</keyword>
<sequence>MIINTGGRTDTVQYYTDWLLRRFAEGYVLVRNPRFPEKVTRYELDPSVVDCVVFCSKNYAPILPRLHEITDRFSTYFFYTITAYGHDMEPGVPDIDASIETLIELERIVGRERIAWRYDPVLLSERYTTEVHWHTFDHMARRLAPHVSRCVFSFVEPYRKLDRNMPELLPLMEEERVYMAELLGGVAREHGLRLQACATREDFSAYGVERAGCVTLEALGAANGVTFRKLAHRGMREGCACMEMRDIGAYSSCPNGCRYCYANADARGAARTFREQHDPASPLMLGNLRPGDVVTRATQRSYLAAGVRAARQAVAPGQGRLEL</sequence>
<evidence type="ECO:0000313" key="1">
    <source>
        <dbReference type="EMBL" id="OUN43416.1"/>
    </source>
</evidence>
<name>A0A1Y3U3U4_9ACTN</name>
<protein>
    <recommendedName>
        <fullName evidence="3">DUF1848 domain-containing protein</fullName>
    </recommendedName>
</protein>
<reference evidence="2" key="1">
    <citation type="submission" date="2017-04" db="EMBL/GenBank/DDBJ databases">
        <title>Function of individual gut microbiota members based on whole genome sequencing of pure cultures obtained from chicken caecum.</title>
        <authorList>
            <person name="Medvecky M."/>
            <person name="Cejkova D."/>
            <person name="Polansky O."/>
            <person name="Karasova D."/>
            <person name="Kubasova T."/>
            <person name="Cizek A."/>
            <person name="Rychlik I."/>
        </authorList>
    </citation>
    <scope>NUCLEOTIDE SEQUENCE [LARGE SCALE GENOMIC DNA]</scope>
    <source>
        <strain evidence="2">An70</strain>
    </source>
</reference>
<dbReference type="eggNOG" id="COG0052">
    <property type="taxonomic scope" value="Bacteria"/>
</dbReference>
<gene>
    <name evidence="1" type="ORF">B5G21_04585</name>
</gene>
<proteinExistence type="predicted"/>
<evidence type="ECO:0008006" key="3">
    <source>
        <dbReference type="Google" id="ProtNLM"/>
    </source>
</evidence>
<accession>A0A1Y3U3U4</accession>